<dbReference type="RefSeq" id="WP_032431019.1">
    <property type="nucleotide sequence ID" value="NZ_AP027881.1"/>
</dbReference>
<comment type="caution">
    <text evidence="1">The sequence shown here is derived from an EMBL/GenBank/DDBJ whole genome shotgun (WGS) entry which is preliminary data.</text>
</comment>
<evidence type="ECO:0000313" key="2">
    <source>
        <dbReference type="Proteomes" id="UP000271008"/>
    </source>
</evidence>
<proteinExistence type="predicted"/>
<dbReference type="Proteomes" id="UP000271008">
    <property type="component" value="Unassembled WGS sequence"/>
</dbReference>
<protein>
    <submittedName>
        <fullName evidence="1">Uncharacterized protein</fullName>
    </submittedName>
</protein>
<organism evidence="1 2">
    <name type="scientific">Escherichia coli</name>
    <dbReference type="NCBI Taxonomy" id="562"/>
    <lineage>
        <taxon>Bacteria</taxon>
        <taxon>Pseudomonadati</taxon>
        <taxon>Pseudomonadota</taxon>
        <taxon>Gammaproteobacteria</taxon>
        <taxon>Enterobacterales</taxon>
        <taxon>Enterobacteriaceae</taxon>
        <taxon>Escherichia</taxon>
    </lineage>
</organism>
<gene>
    <name evidence="1" type="ORF">EIA08_26735</name>
</gene>
<evidence type="ECO:0000313" key="1">
    <source>
        <dbReference type="EMBL" id="RRD69774.1"/>
    </source>
</evidence>
<name>A0A3P1P7N6_ECOLX</name>
<dbReference type="EMBL" id="RQTU01000084">
    <property type="protein sequence ID" value="RRD69774.1"/>
    <property type="molecule type" value="Genomic_DNA"/>
</dbReference>
<accession>A0A3P1P7N6</accession>
<sequence>MFGFFKKKKLYEEICKDAGMALSDGLLAQGLARNKIEAMGAGAVFSQSLREAVSQGYKSSDAIAEARKNTSHHLAARGFDFETIASAIDVFCTATAFESMLDLARDKG</sequence>
<dbReference type="AlphaFoldDB" id="A0A3P1P7N6"/>
<reference evidence="1 2" key="1">
    <citation type="submission" date="2018-11" db="EMBL/GenBank/DDBJ databases">
        <title>Enterobacteriaceae from Patient.</title>
        <authorList>
            <person name="Shen C."/>
            <person name="Yang Y."/>
            <person name="Tian G."/>
        </authorList>
    </citation>
    <scope>NUCLEOTIDE SEQUENCE [LARGE SCALE GENOMIC DNA]</scope>
    <source>
        <strain evidence="1 2">GBGD28</strain>
    </source>
</reference>